<evidence type="ECO:0000256" key="9">
    <source>
        <dbReference type="ARBA" id="ARBA00022968"/>
    </source>
</evidence>
<dbReference type="Pfam" id="PF15711">
    <property type="entry name" value="ILEI"/>
    <property type="match status" value="2"/>
</dbReference>
<evidence type="ECO:0000313" key="18">
    <source>
        <dbReference type="Proteomes" id="UP001162480"/>
    </source>
</evidence>
<dbReference type="GO" id="GO:0000139">
    <property type="term" value="C:Golgi membrane"/>
    <property type="evidence" value="ECO:0007669"/>
    <property type="project" value="UniProtKB-SubCell"/>
</dbReference>
<sequence>MLRYLRRLFLRHLVNYKLLLLCSLVVVGFFYFLNSDSVHGKHQVWDIINTTANKCIVSCPRNQFSFYIKSGEGIKSFPIICFNNKEYVSAKLKNAHRGLNGLFINGKTKAVIGTRYFDTYNEDYSLIRYLKRTLPDETVVIFASHDEMTSNLRQDCRNWLRKYGSNLIDKANFRDNFIMIGQRGLKSGNAIEFLKSNKRNFAGAIEKSGCFDMPMGPIQPVPSVVTEILTGGKILHGESIANCGMENVCPDDSFSVHLYTGKENLDYPKICADERLLMAKGLNHAGRGMNIVVYDPQARKVKYVANFDTYKEDSTDFEIFLEELPTSFIIMVVVWDDAAIKLGQNARQLLNDYGSSMIQNLKFRDVWYFIGQKKIEGFSTFEQISYAKPDSGWPSSLQLFACVPFKMQGTKVRPDPMAYRNDQRREFCTKYEGYVDFCDIGHIDDIIKPVSLVYSNFKGHKIFSTPIVIIPGINHNAVVNTFQTIIMQCGLNPKMVLVCWDEKFQEYSELAELFGFQNRSLTSSTKYTDVMMKAIDMAWNVFPDSDHIIFIEEELLLSPDFLFFMAQSMPILEQDSSLLAISAWNYNGYEATSENSSLLYRVEDFPSLGFMLKKEVYKKYMQGKLDACCNKRIWDGWHIQNISDGEVIIPDVSRVYRQPFLTATNDEDYVKTLFHQPRTTNLEQKVKLFNVNSLGKNEYEMAILKLLRDSEPLTDAFFLECLKNSVTQTRFQFPKQRQYYSVYYAQENAADFTVLTILTKCFGLSIHDKRKPNGLHKGLLRFTHQGYQLSFVGQYSSYFYLKPIEGVASSRCPVEQQHKIGRNEAAAELQERRRLKWTENNKLLFECYIRNKPEEKGFKQRLLMLWEKYYQNEELKGESEQNQNMVKEDGAGEDNNGMEMKKEPQGTIGPNNRGFI</sequence>
<dbReference type="EMBL" id="OX597828">
    <property type="protein sequence ID" value="CAI9734252.1"/>
    <property type="molecule type" value="Genomic_DNA"/>
</dbReference>
<dbReference type="AlphaFoldDB" id="A0AA36BIW2"/>
<evidence type="ECO:0000259" key="16">
    <source>
        <dbReference type="Pfam" id="PF15711"/>
    </source>
</evidence>
<dbReference type="SUPFAM" id="SSF53448">
    <property type="entry name" value="Nucleotide-diphospho-sugar transferases"/>
    <property type="match status" value="1"/>
</dbReference>
<reference evidence="17" key="1">
    <citation type="submission" date="2023-08" db="EMBL/GenBank/DDBJ databases">
        <authorList>
            <person name="Alioto T."/>
            <person name="Alioto T."/>
            <person name="Gomez Garrido J."/>
        </authorList>
    </citation>
    <scope>NUCLEOTIDE SEQUENCE</scope>
</reference>
<dbReference type="InterPro" id="IPR004139">
    <property type="entry name" value="Glyco_trans_13"/>
</dbReference>
<evidence type="ECO:0000256" key="2">
    <source>
        <dbReference type="ARBA" id="ARBA00004323"/>
    </source>
</evidence>
<evidence type="ECO:0000256" key="3">
    <source>
        <dbReference type="ARBA" id="ARBA00004922"/>
    </source>
</evidence>
<dbReference type="PANTHER" id="PTHR46396">
    <property type="entry name" value="PROTEIN O-LINKED-MANNOSE BETA-1,2-N-ACETYLGLUCOSAMINYLTRANSFERASE 1"/>
    <property type="match status" value="1"/>
</dbReference>
<evidence type="ECO:0000256" key="8">
    <source>
        <dbReference type="ARBA" id="ARBA00022723"/>
    </source>
</evidence>
<keyword evidence="7 15" id="KW-0812">Transmembrane</keyword>
<evidence type="ECO:0000313" key="17">
    <source>
        <dbReference type="EMBL" id="CAI9734252.1"/>
    </source>
</evidence>
<keyword evidence="6" id="KW-0808">Transferase</keyword>
<dbReference type="Gene3D" id="3.90.550.10">
    <property type="entry name" value="Spore Coat Polysaccharide Biosynthesis Protein SpsA, Chain A"/>
    <property type="match status" value="1"/>
</dbReference>
<gene>
    <name evidence="17" type="ORF">OCTVUL_1B011645</name>
</gene>
<comment type="pathway">
    <text evidence="3">Protein modification; protein glycosylation.</text>
</comment>
<keyword evidence="13" id="KW-0464">Manganese</keyword>
<keyword evidence="8" id="KW-0479">Metal-binding</keyword>
<evidence type="ECO:0000256" key="7">
    <source>
        <dbReference type="ARBA" id="ARBA00022692"/>
    </source>
</evidence>
<comment type="similarity">
    <text evidence="4">Belongs to the glycosyltransferase 13 family.</text>
</comment>
<evidence type="ECO:0000256" key="6">
    <source>
        <dbReference type="ARBA" id="ARBA00022679"/>
    </source>
</evidence>
<evidence type="ECO:0000256" key="13">
    <source>
        <dbReference type="ARBA" id="ARBA00023211"/>
    </source>
</evidence>
<dbReference type="GO" id="GO:0016266">
    <property type="term" value="P:protein O-linked glycosylation via N-acetyl-galactosamine"/>
    <property type="evidence" value="ECO:0007669"/>
    <property type="project" value="TreeGrafter"/>
</dbReference>
<evidence type="ECO:0000256" key="10">
    <source>
        <dbReference type="ARBA" id="ARBA00022989"/>
    </source>
</evidence>
<keyword evidence="10 15" id="KW-1133">Transmembrane helix</keyword>
<proteinExistence type="inferred from homology"/>
<name>A0AA36BIW2_OCTVU</name>
<keyword evidence="9" id="KW-0735">Signal-anchor</keyword>
<protein>
    <submittedName>
        <fullName evidence="17">Protein O-linked-mannose beta-1,2-N-acetylglucosaminyltransferase 1-like</fullName>
    </submittedName>
</protein>
<evidence type="ECO:0000256" key="1">
    <source>
        <dbReference type="ARBA" id="ARBA00001936"/>
    </source>
</evidence>
<accession>A0AA36BIW2</accession>
<organism evidence="17 18">
    <name type="scientific">Octopus vulgaris</name>
    <name type="common">Common octopus</name>
    <dbReference type="NCBI Taxonomy" id="6645"/>
    <lineage>
        <taxon>Eukaryota</taxon>
        <taxon>Metazoa</taxon>
        <taxon>Spiralia</taxon>
        <taxon>Lophotrochozoa</taxon>
        <taxon>Mollusca</taxon>
        <taxon>Cephalopoda</taxon>
        <taxon>Coleoidea</taxon>
        <taxon>Octopodiformes</taxon>
        <taxon>Octopoda</taxon>
        <taxon>Incirrata</taxon>
        <taxon>Octopodidae</taxon>
        <taxon>Octopus</taxon>
    </lineage>
</organism>
<evidence type="ECO:0000256" key="12">
    <source>
        <dbReference type="ARBA" id="ARBA00023136"/>
    </source>
</evidence>
<dbReference type="PANTHER" id="PTHR46396:SF2">
    <property type="entry name" value="ILEI_PANDER DOMAIN-CONTAINING PROTEIN"/>
    <property type="match status" value="1"/>
</dbReference>
<dbReference type="InterPro" id="IPR029044">
    <property type="entry name" value="Nucleotide-diphossugar_trans"/>
</dbReference>
<keyword evidence="18" id="KW-1185">Reference proteome</keyword>
<dbReference type="GO" id="GO:0046872">
    <property type="term" value="F:metal ion binding"/>
    <property type="evidence" value="ECO:0007669"/>
    <property type="project" value="UniProtKB-KW"/>
</dbReference>
<keyword evidence="5" id="KW-0328">Glycosyltransferase</keyword>
<evidence type="ECO:0000256" key="14">
    <source>
        <dbReference type="SAM" id="MobiDB-lite"/>
    </source>
</evidence>
<evidence type="ECO:0000256" key="5">
    <source>
        <dbReference type="ARBA" id="ARBA00022676"/>
    </source>
</evidence>
<dbReference type="GO" id="GO:0047223">
    <property type="term" value="F:beta-1,3-galactosyl-O-glycosyl-glycoprotein beta-1,3-N-acetylglucosaminyltransferase activity"/>
    <property type="evidence" value="ECO:0007669"/>
    <property type="project" value="TreeGrafter"/>
</dbReference>
<keyword evidence="11" id="KW-0333">Golgi apparatus</keyword>
<evidence type="ECO:0000256" key="15">
    <source>
        <dbReference type="SAM" id="Phobius"/>
    </source>
</evidence>
<dbReference type="Pfam" id="PF03071">
    <property type="entry name" value="GNT-I"/>
    <property type="match status" value="1"/>
</dbReference>
<feature type="domain" description="ILEI/PANDER" evidence="16">
    <location>
        <begin position="287"/>
        <end position="373"/>
    </location>
</feature>
<dbReference type="PROSITE" id="PS52031">
    <property type="entry name" value="GG_LECTIN"/>
    <property type="match status" value="2"/>
</dbReference>
<feature type="transmembrane region" description="Helical" evidence="15">
    <location>
        <begin position="12"/>
        <end position="33"/>
    </location>
</feature>
<comment type="cofactor">
    <cofactor evidence="1">
        <name>Mn(2+)</name>
        <dbReference type="ChEBI" id="CHEBI:29035"/>
    </cofactor>
</comment>
<dbReference type="InterPro" id="IPR052463">
    <property type="entry name" value="O-linked_mannose_GnT"/>
</dbReference>
<keyword evidence="12 15" id="KW-0472">Membrane</keyword>
<evidence type="ECO:0000256" key="4">
    <source>
        <dbReference type="ARBA" id="ARBA00006492"/>
    </source>
</evidence>
<feature type="region of interest" description="Disordered" evidence="14">
    <location>
        <begin position="877"/>
        <end position="916"/>
    </location>
</feature>
<dbReference type="Proteomes" id="UP001162480">
    <property type="component" value="Chromosome 15"/>
</dbReference>
<feature type="domain" description="ILEI/PANDER" evidence="16">
    <location>
        <begin position="97"/>
        <end position="184"/>
    </location>
</feature>
<comment type="subcellular location">
    <subcellularLocation>
        <location evidence="2">Golgi apparatus membrane</location>
        <topology evidence="2">Single-pass type II membrane protein</topology>
    </subcellularLocation>
</comment>
<dbReference type="InterPro" id="IPR039477">
    <property type="entry name" value="ILEI/PANDER_dom"/>
</dbReference>
<evidence type="ECO:0000256" key="11">
    <source>
        <dbReference type="ARBA" id="ARBA00023034"/>
    </source>
</evidence>